<dbReference type="EMBL" id="AP031573">
    <property type="protein sequence ID" value="BFM45387.1"/>
    <property type="molecule type" value="Genomic_DNA"/>
</dbReference>
<accession>A0AAT9H7C6</accession>
<protein>
    <submittedName>
        <fullName evidence="1">Uncharacterized protein</fullName>
    </submittedName>
</protein>
<sequence>MISEIEQQSLDIDWFFSDANNIAFVASGGGKLPKSIEKSKNYEILVLYFRNLPDISEIKLNEDLDKILKSKPDERYLNDFITMARKGLYAFDKTVLNNFKDTNYHLVAFPVKPLSFSDLSQEIKSKLKETIINQKLYEIVNINSLEIS</sequence>
<dbReference type="AlphaFoldDB" id="A0AAT9H7C6"/>
<reference evidence="1" key="1">
    <citation type="submission" date="2024-05" db="EMBL/GenBank/DDBJ databases">
        <title>Whole-Genome Sequence of CFS9, a Potential Fish Probiotic Isolated from the Body Surface of Silurus asotus.</title>
        <authorList>
            <person name="Kojima M."/>
            <person name="Tobioka K."/>
            <person name="Yokota K."/>
            <person name="Nakatani H."/>
            <person name="Hori K."/>
            <person name="Tamaru Y."/>
            <person name="Okazaki F."/>
        </authorList>
    </citation>
    <scope>NUCLEOTIDE SEQUENCE</scope>
    <source>
        <strain evidence="1">CFS9</strain>
    </source>
</reference>
<evidence type="ECO:0000313" key="1">
    <source>
        <dbReference type="EMBL" id="BFM45387.1"/>
    </source>
</evidence>
<dbReference type="RefSeq" id="WP_369616385.1">
    <property type="nucleotide sequence ID" value="NZ_AP031573.1"/>
</dbReference>
<organism evidence="1">
    <name type="scientific">Flavobacterium sp. CFS9</name>
    <dbReference type="NCBI Taxonomy" id="3143118"/>
    <lineage>
        <taxon>Bacteria</taxon>
        <taxon>Pseudomonadati</taxon>
        <taxon>Bacteroidota</taxon>
        <taxon>Flavobacteriia</taxon>
        <taxon>Flavobacteriales</taxon>
        <taxon>Flavobacteriaceae</taxon>
        <taxon>Flavobacterium</taxon>
    </lineage>
</organism>
<proteinExistence type="predicted"/>
<gene>
    <name evidence="1" type="ORF">CFS9_40280</name>
</gene>
<name>A0AAT9H7C6_9FLAO</name>